<evidence type="ECO:0000313" key="1">
    <source>
        <dbReference type="Proteomes" id="UP000694904"/>
    </source>
</evidence>
<name>A0ABM1Q011_DROAR</name>
<accession>A0ABM1Q011</accession>
<feature type="non-terminal residue" evidence="2">
    <location>
        <position position="1"/>
    </location>
</feature>
<proteinExistence type="predicted"/>
<dbReference type="RefSeq" id="XP_017872797.1">
    <property type="nucleotide sequence ID" value="XM_018017308.1"/>
</dbReference>
<sequence length="208" mass="22402">SIPVYYDNFNANPTVEPSKPLPPLQPLHPLQPLQPVGVVTPVVGNPGGLQTQNWPIMGALLPLQNLLTGLNLGNFGGFGQLGNLPGFGPTGKPPAGGAPAQTCSIGQKLSCRCEPLVSLRQPEAQSLVQILRQNARHNEDGSQELRLVLSNGQVIYQRTDKDSSSQQGYYAVPFQAGNYLNIRYSINEANYTIKAEVDSLAPNTDFEL</sequence>
<dbReference type="Proteomes" id="UP000694904">
    <property type="component" value="Unplaced"/>
</dbReference>
<keyword evidence="1" id="KW-1185">Reference proteome</keyword>
<evidence type="ECO:0000313" key="2">
    <source>
        <dbReference type="RefSeq" id="XP_017872797.1"/>
    </source>
</evidence>
<protein>
    <submittedName>
        <fullName evidence="2">Uncharacterized protein LOC108620403</fullName>
    </submittedName>
</protein>
<organism evidence="1 2">
    <name type="scientific">Drosophila arizonae</name>
    <name type="common">Fruit fly</name>
    <dbReference type="NCBI Taxonomy" id="7263"/>
    <lineage>
        <taxon>Eukaryota</taxon>
        <taxon>Metazoa</taxon>
        <taxon>Ecdysozoa</taxon>
        <taxon>Arthropoda</taxon>
        <taxon>Hexapoda</taxon>
        <taxon>Insecta</taxon>
        <taxon>Pterygota</taxon>
        <taxon>Neoptera</taxon>
        <taxon>Endopterygota</taxon>
        <taxon>Diptera</taxon>
        <taxon>Brachycera</taxon>
        <taxon>Muscomorpha</taxon>
        <taxon>Ephydroidea</taxon>
        <taxon>Drosophilidae</taxon>
        <taxon>Drosophila</taxon>
    </lineage>
</organism>
<gene>
    <name evidence="2" type="primary">LOC108620403</name>
</gene>
<reference evidence="2" key="1">
    <citation type="submission" date="2025-08" db="UniProtKB">
        <authorList>
            <consortium name="RefSeq"/>
        </authorList>
    </citation>
    <scope>IDENTIFICATION</scope>
    <source>
        <tissue evidence="2">Whole organism</tissue>
    </source>
</reference>
<dbReference type="GeneID" id="108620403"/>